<sequence>MECFKLLSVLKNNEKLRKEFEGRLFKEFEEKLPVTEKYIAELGRSLGITGNDADFIIHQHLCDLRDAGKLKSIRIRRNTYWANTGPGSARLPGGGRQE</sequence>
<keyword evidence="2" id="KW-1185">Reference proteome</keyword>
<accession>A0ABQ0Q051</accession>
<protein>
    <submittedName>
        <fullName evidence="1">Uncharacterized protein</fullName>
    </submittedName>
</protein>
<gene>
    <name evidence="1" type="ORF">AA14337_3181</name>
</gene>
<evidence type="ECO:0000313" key="2">
    <source>
        <dbReference type="Proteomes" id="UP001065047"/>
    </source>
</evidence>
<comment type="caution">
    <text evidence="1">The sequence shown here is derived from an EMBL/GenBank/DDBJ whole genome shotgun (WGS) entry which is preliminary data.</text>
</comment>
<dbReference type="Proteomes" id="UP001065047">
    <property type="component" value="Unassembled WGS sequence"/>
</dbReference>
<name>A0ABQ0Q051_9PROT</name>
<proteinExistence type="predicted"/>
<reference evidence="1" key="1">
    <citation type="submission" date="2013-04" db="EMBL/GenBank/DDBJ databases">
        <title>The genome sequencing project of 58 acetic acid bacteria.</title>
        <authorList>
            <person name="Okamoto-Kainuma A."/>
            <person name="Ishikawa M."/>
            <person name="Umino S."/>
            <person name="Koizumi Y."/>
            <person name="Shiwa Y."/>
            <person name="Yoshikawa H."/>
            <person name="Matsutani M."/>
            <person name="Matsushita K."/>
        </authorList>
    </citation>
    <scope>NUCLEOTIDE SEQUENCE</scope>
    <source>
        <strain evidence="1">DSM 14337</strain>
    </source>
</reference>
<dbReference type="EMBL" id="BAPF01000056">
    <property type="protein sequence ID" value="GBQ85865.1"/>
    <property type="molecule type" value="Genomic_DNA"/>
</dbReference>
<organism evidence="1 2">
    <name type="scientific">Acetobacter malorum DSM 14337</name>
    <dbReference type="NCBI Taxonomy" id="1307910"/>
    <lineage>
        <taxon>Bacteria</taxon>
        <taxon>Pseudomonadati</taxon>
        <taxon>Pseudomonadota</taxon>
        <taxon>Alphaproteobacteria</taxon>
        <taxon>Acetobacterales</taxon>
        <taxon>Acetobacteraceae</taxon>
        <taxon>Acetobacter</taxon>
    </lineage>
</organism>
<evidence type="ECO:0000313" key="1">
    <source>
        <dbReference type="EMBL" id="GBQ85865.1"/>
    </source>
</evidence>